<dbReference type="HOGENOM" id="CLU_1759970_0_0_1"/>
<evidence type="ECO:0000313" key="3">
    <source>
        <dbReference type="EMBL" id="CBQ72269.1"/>
    </source>
</evidence>
<keyword evidence="4" id="KW-1185">Reference proteome</keyword>
<protein>
    <submittedName>
        <fullName evidence="3">Uncharacterized protein</fullName>
    </submittedName>
</protein>
<feature type="transmembrane region" description="Helical" evidence="1">
    <location>
        <begin position="45"/>
        <end position="63"/>
    </location>
</feature>
<accession>E6ZYG2</accession>
<evidence type="ECO:0000256" key="1">
    <source>
        <dbReference type="SAM" id="Phobius"/>
    </source>
</evidence>
<sequence length="148" mass="16231">MWERVKRGRLLQLLLLLLLLMHLFSRALPFAEAGGSHALGKTELWTVSCCMTSLCFAAGCALSHRASSKRQPARVLKRLLSFSVCSWLCMLVAVGRGGGSCCFCVASALLLRCKLCFDDDTAEVHPGLGFSCFFSSVPVLSRSKRDRD</sequence>
<proteinExistence type="predicted"/>
<evidence type="ECO:0000313" key="4">
    <source>
        <dbReference type="Proteomes" id="UP000008867"/>
    </source>
</evidence>
<organism evidence="3 4">
    <name type="scientific">Sporisorium reilianum (strain SRZ2)</name>
    <name type="common">Maize head smut fungus</name>
    <dbReference type="NCBI Taxonomy" id="999809"/>
    <lineage>
        <taxon>Eukaryota</taxon>
        <taxon>Fungi</taxon>
        <taxon>Dikarya</taxon>
        <taxon>Basidiomycota</taxon>
        <taxon>Ustilaginomycotina</taxon>
        <taxon>Ustilaginomycetes</taxon>
        <taxon>Ustilaginales</taxon>
        <taxon>Ustilaginaceae</taxon>
        <taxon>Sporisorium</taxon>
    </lineage>
</organism>
<reference evidence="3 4" key="1">
    <citation type="journal article" date="2010" name="Science">
        <title>Pathogenicity determinants in smut fungi revealed by genome comparison.</title>
        <authorList>
            <person name="Schirawski J."/>
            <person name="Mannhaupt G."/>
            <person name="Muench K."/>
            <person name="Brefort T."/>
            <person name="Schipper K."/>
            <person name="Doehlemann G."/>
            <person name="Di Stasio M."/>
            <person name="Roessel N."/>
            <person name="Mendoza-Mendoza A."/>
            <person name="Pester D."/>
            <person name="Mueller O."/>
            <person name="Winterberg B."/>
            <person name="Meyer E."/>
            <person name="Ghareeb H."/>
            <person name="Wollenberg T."/>
            <person name="Muensterkoetter M."/>
            <person name="Wong P."/>
            <person name="Walter M."/>
            <person name="Stukenbrock E."/>
            <person name="Gueldener U."/>
            <person name="Kahmann R."/>
        </authorList>
    </citation>
    <scope>NUCLEOTIDE SEQUENCE [LARGE SCALE GENOMIC DNA]</scope>
    <source>
        <strain evidence="4">SRZ2</strain>
    </source>
</reference>
<keyword evidence="1" id="KW-1133">Transmembrane helix</keyword>
<keyword evidence="1" id="KW-0472">Membrane</keyword>
<dbReference type="Proteomes" id="UP000008867">
    <property type="component" value="Unplaced contigs"/>
</dbReference>
<dbReference type="VEuPathDB" id="FungiDB:sr17262"/>
<dbReference type="EMBL" id="FQ311453">
    <property type="protein sequence ID" value="CBQ72269.1"/>
    <property type="molecule type" value="Genomic_DNA"/>
</dbReference>
<feature type="chain" id="PRO_5003216705" evidence="2">
    <location>
        <begin position="28"/>
        <end position="148"/>
    </location>
</feature>
<dbReference type="AlphaFoldDB" id="E6ZYG2"/>
<feature type="signal peptide" evidence="2">
    <location>
        <begin position="1"/>
        <end position="27"/>
    </location>
</feature>
<gene>
    <name evidence="3" type="ORF">sr17262</name>
</gene>
<name>E6ZYG2_SPORE</name>
<keyword evidence="1" id="KW-0812">Transmembrane</keyword>
<evidence type="ECO:0000256" key="2">
    <source>
        <dbReference type="SAM" id="SignalP"/>
    </source>
</evidence>
<keyword evidence="2" id="KW-0732">Signal</keyword>